<dbReference type="Gene3D" id="3.20.20.80">
    <property type="entry name" value="Glycosidases"/>
    <property type="match status" value="1"/>
</dbReference>
<dbReference type="GO" id="GO:0005829">
    <property type="term" value="C:cytosol"/>
    <property type="evidence" value="ECO:0007669"/>
    <property type="project" value="TreeGrafter"/>
</dbReference>
<feature type="active site" description="Nucleophile" evidence="4">
    <location>
        <position position="403"/>
    </location>
</feature>
<evidence type="ECO:0000256" key="3">
    <source>
        <dbReference type="ARBA" id="ARBA00023295"/>
    </source>
</evidence>
<dbReference type="InterPro" id="IPR001360">
    <property type="entry name" value="Glyco_hydro_1"/>
</dbReference>
<dbReference type="SUPFAM" id="SSF51445">
    <property type="entry name" value="(Trans)glycosidases"/>
    <property type="match status" value="1"/>
</dbReference>
<evidence type="ECO:0000313" key="8">
    <source>
        <dbReference type="Proteomes" id="UP000017081"/>
    </source>
</evidence>
<dbReference type="PANTHER" id="PTHR10353:SF296">
    <property type="entry name" value="6-PHOSPHO-BETA-GLUCOSIDASE"/>
    <property type="match status" value="1"/>
</dbReference>
<keyword evidence="3 6" id="KW-0326">Glycosidase</keyword>
<dbReference type="InterPro" id="IPR033132">
    <property type="entry name" value="GH_1_N_CS"/>
</dbReference>
<protein>
    <submittedName>
        <fullName evidence="7">Aryl-phospho-beta-D-glucosidase BglH</fullName>
    </submittedName>
</protein>
<dbReference type="AlphaFoldDB" id="U7V617"/>
<proteinExistence type="inferred from homology"/>
<organism evidence="7 8">
    <name type="scientific">Cetobacterium somerae ATCC BAA-474</name>
    <dbReference type="NCBI Taxonomy" id="1319815"/>
    <lineage>
        <taxon>Bacteria</taxon>
        <taxon>Fusobacteriati</taxon>
        <taxon>Fusobacteriota</taxon>
        <taxon>Fusobacteriia</taxon>
        <taxon>Fusobacteriales</taxon>
        <taxon>Fusobacteriaceae</taxon>
        <taxon>Cetobacterium</taxon>
    </lineage>
</organism>
<dbReference type="FunFam" id="3.20.20.80:FF:000004">
    <property type="entry name" value="Beta-glucosidase 6-phospho-beta-glucosidase"/>
    <property type="match status" value="1"/>
</dbReference>
<name>U7V617_9FUSO</name>
<dbReference type="HOGENOM" id="CLU_001859_0_2_0"/>
<dbReference type="InterPro" id="IPR018120">
    <property type="entry name" value="Glyco_hydro_1_AS"/>
</dbReference>
<comment type="similarity">
    <text evidence="1 5">Belongs to the glycosyl hydrolase 1 family.</text>
</comment>
<keyword evidence="2 6" id="KW-0378">Hydrolase</keyword>
<evidence type="ECO:0000256" key="4">
    <source>
        <dbReference type="PROSITE-ProRule" id="PRU10055"/>
    </source>
</evidence>
<dbReference type="NCBIfam" id="NF007158">
    <property type="entry name" value="PRK09593.1"/>
    <property type="match status" value="1"/>
</dbReference>
<evidence type="ECO:0000313" key="7">
    <source>
        <dbReference type="EMBL" id="ERT66981.1"/>
    </source>
</evidence>
<dbReference type="eggNOG" id="COG2723">
    <property type="taxonomic scope" value="Bacteria"/>
</dbReference>
<dbReference type="PROSITE" id="PS00653">
    <property type="entry name" value="GLYCOSYL_HYDROL_F1_2"/>
    <property type="match status" value="1"/>
</dbReference>
<dbReference type="Proteomes" id="UP000017081">
    <property type="component" value="Unassembled WGS sequence"/>
</dbReference>
<sequence>MRLLEKTGIIYHNFITQLKDININWREKMKNTLPKDFLWGGAIAANQCEGAYLENGKGLSPVDILPGGPKLRNEALEDVKKAMNTDYGYYPSHISIDFFHKFKEDIKLFKEMGFKCLRTSICWARIFPNGDNLEPNEEGLKFYDALIDELIKNNIEPVITINHFDTPLELTKKYGGWKDKRLIDFYARYCEVLFKRYKGKVKYWMTFNEINIILHIPSFGGGLVFEEGENKKQVMYQSAHHQLVASALATKIGHEIDSENMIGCMLAAGTVYPNTCNPNDILAAQAANRENYFFIDVQSKGEYPSYSKRMLEELGVTLEISEDEKKILKEHTVDYIGFSYYSSRLRSADPEVMKNIKDGNAFASLTNPYLKESEWGWTIDPTGLRITMNELYDRYNKPLFIVENGLGAIDKIETDGSINDDYRIDYLRQHIEQMKEGVKDGVNLLGYTPWGCIDLVSAGTGQMSKRYGFIYVDKDDDGNGTLKRSKKKSFNWYKNVISSNGDEL</sequence>
<gene>
    <name evidence="7" type="ORF">HMPREF0202_02447</name>
</gene>
<dbReference type="STRING" id="1319815.HMPREF0202_02447"/>
<dbReference type="InterPro" id="IPR017853">
    <property type="entry name" value="GH"/>
</dbReference>
<dbReference type="NCBIfam" id="NF007154">
    <property type="entry name" value="PRK09589.1"/>
    <property type="match status" value="1"/>
</dbReference>
<evidence type="ECO:0000256" key="2">
    <source>
        <dbReference type="ARBA" id="ARBA00022801"/>
    </source>
</evidence>
<dbReference type="GO" id="GO:0008422">
    <property type="term" value="F:beta-glucosidase activity"/>
    <property type="evidence" value="ECO:0007669"/>
    <property type="project" value="TreeGrafter"/>
</dbReference>
<dbReference type="PATRIC" id="fig|1319815.3.peg.2349"/>
<keyword evidence="8" id="KW-1185">Reference proteome</keyword>
<accession>U7V617</accession>
<dbReference type="EMBL" id="AXZF01000123">
    <property type="protein sequence ID" value="ERT66981.1"/>
    <property type="molecule type" value="Genomic_DNA"/>
</dbReference>
<comment type="caution">
    <text evidence="7">The sequence shown here is derived from an EMBL/GenBank/DDBJ whole genome shotgun (WGS) entry which is preliminary data.</text>
</comment>
<dbReference type="PRINTS" id="PR00131">
    <property type="entry name" value="GLHYDRLASE1"/>
</dbReference>
<dbReference type="GO" id="GO:0016052">
    <property type="term" value="P:carbohydrate catabolic process"/>
    <property type="evidence" value="ECO:0007669"/>
    <property type="project" value="TreeGrafter"/>
</dbReference>
<evidence type="ECO:0000256" key="5">
    <source>
        <dbReference type="RuleBase" id="RU003690"/>
    </source>
</evidence>
<evidence type="ECO:0000256" key="1">
    <source>
        <dbReference type="ARBA" id="ARBA00010838"/>
    </source>
</evidence>
<dbReference type="PANTHER" id="PTHR10353">
    <property type="entry name" value="GLYCOSYL HYDROLASE"/>
    <property type="match status" value="1"/>
</dbReference>
<dbReference type="NCBIfam" id="NF007356">
    <property type="entry name" value="PRK09852.1"/>
    <property type="match status" value="1"/>
</dbReference>
<dbReference type="Pfam" id="PF00232">
    <property type="entry name" value="Glyco_hydro_1"/>
    <property type="match status" value="1"/>
</dbReference>
<dbReference type="PROSITE" id="PS00572">
    <property type="entry name" value="GLYCOSYL_HYDROL_F1_1"/>
    <property type="match status" value="1"/>
</dbReference>
<reference evidence="7 8" key="1">
    <citation type="submission" date="2013-08" db="EMBL/GenBank/DDBJ databases">
        <authorList>
            <person name="Weinstock G."/>
            <person name="Sodergren E."/>
            <person name="Wylie T."/>
            <person name="Fulton L."/>
            <person name="Fulton R."/>
            <person name="Fronick C."/>
            <person name="O'Laughlin M."/>
            <person name="Godfrey J."/>
            <person name="Miner T."/>
            <person name="Herter B."/>
            <person name="Appelbaum E."/>
            <person name="Cordes M."/>
            <person name="Lek S."/>
            <person name="Wollam A."/>
            <person name="Pepin K.H."/>
            <person name="Palsikar V.B."/>
            <person name="Mitreva M."/>
            <person name="Wilson R.K."/>
        </authorList>
    </citation>
    <scope>NUCLEOTIDE SEQUENCE [LARGE SCALE GENOMIC DNA]</scope>
    <source>
        <strain evidence="7 8">ATCC BAA-474</strain>
    </source>
</reference>
<evidence type="ECO:0000256" key="6">
    <source>
        <dbReference type="RuleBase" id="RU004468"/>
    </source>
</evidence>